<feature type="transmembrane region" description="Helical" evidence="1">
    <location>
        <begin position="182"/>
        <end position="203"/>
    </location>
</feature>
<feature type="transmembrane region" description="Helical" evidence="1">
    <location>
        <begin position="18"/>
        <end position="33"/>
    </location>
</feature>
<keyword evidence="2" id="KW-0645">Protease</keyword>
<organism evidence="2 3">
    <name type="scientific">Cuniculiplasma divulgatum</name>
    <dbReference type="NCBI Taxonomy" id="1673428"/>
    <lineage>
        <taxon>Archaea</taxon>
        <taxon>Methanobacteriati</taxon>
        <taxon>Thermoplasmatota</taxon>
        <taxon>Thermoplasmata</taxon>
        <taxon>Thermoplasmatales</taxon>
        <taxon>Cuniculiplasmataceae</taxon>
        <taxon>Cuniculiplasma</taxon>
    </lineage>
</organism>
<dbReference type="GeneID" id="41588563"/>
<keyword evidence="1" id="KW-0472">Membrane</keyword>
<dbReference type="RefSeq" id="WP_148689933.1">
    <property type="nucleotide sequence ID" value="NZ_LT671858.1"/>
</dbReference>
<evidence type="ECO:0000313" key="3">
    <source>
        <dbReference type="Proteomes" id="UP000195607"/>
    </source>
</evidence>
<reference evidence="2 3" key="1">
    <citation type="submission" date="2016-04" db="EMBL/GenBank/DDBJ databases">
        <authorList>
            <person name="Evans L.H."/>
            <person name="Alamgir A."/>
            <person name="Owens N."/>
            <person name="Weber N.D."/>
            <person name="Virtaneva K."/>
            <person name="Barbian K."/>
            <person name="Babar A."/>
            <person name="Rosenke K."/>
        </authorList>
    </citation>
    <scope>NUCLEOTIDE SEQUENCE [LARGE SCALE GENOMIC DNA]</scope>
    <source>
        <strain evidence="3">S5(T) (JCM 30642 \VKM B-2941)</strain>
    </source>
</reference>
<feature type="transmembrane region" description="Helical" evidence="1">
    <location>
        <begin position="77"/>
        <end position="101"/>
    </location>
</feature>
<evidence type="ECO:0000256" key="1">
    <source>
        <dbReference type="SAM" id="Phobius"/>
    </source>
</evidence>
<keyword evidence="2" id="KW-0378">Hydrolase</keyword>
<dbReference type="EMBL" id="LT671858">
    <property type="protein sequence ID" value="SIM70368.1"/>
    <property type="molecule type" value="Genomic_DNA"/>
</dbReference>
<protein>
    <submittedName>
        <fullName evidence="2">Zinc-dependent protease</fullName>
    </submittedName>
</protein>
<keyword evidence="1" id="KW-1133">Transmembrane helix</keyword>
<dbReference type="AlphaFoldDB" id="A0A1N5VCR5"/>
<dbReference type="Proteomes" id="UP000195607">
    <property type="component" value="Chromosome I"/>
</dbReference>
<name>A0A1N5VCR5_9ARCH</name>
<feature type="transmembrane region" description="Helical" evidence="1">
    <location>
        <begin position="150"/>
        <end position="170"/>
    </location>
</feature>
<keyword evidence="1" id="KW-0812">Transmembrane</keyword>
<evidence type="ECO:0000313" key="2">
    <source>
        <dbReference type="EMBL" id="SIM70368.1"/>
    </source>
</evidence>
<gene>
    <name evidence="2" type="ORF">CSP5_1316</name>
</gene>
<dbReference type="GO" id="GO:0006508">
    <property type="term" value="P:proteolysis"/>
    <property type="evidence" value="ECO:0007669"/>
    <property type="project" value="UniProtKB-KW"/>
</dbReference>
<dbReference type="GO" id="GO:0008233">
    <property type="term" value="F:peptidase activity"/>
    <property type="evidence" value="ECO:0007669"/>
    <property type="project" value="UniProtKB-KW"/>
</dbReference>
<sequence>MDILNFNIRQHHSAKEDFLISFIVLGLALSIAYRRIISGYSPEKFLFLLLPVGFLSSLIAIGLSYGSMSFFSERYGYRVNFTLFTSGIIFALVTSIFGFIISLPGCTRIIGSVNNEIEGKIALSSPLMNIVLGALLSAFSFISSGTLSEIFIIISGSSLMVAVFSSLPVPPLPGYSILKWNFYIYIIELAFSVTFLVSLGHGFI</sequence>
<feature type="transmembrane region" description="Helical" evidence="1">
    <location>
        <begin position="45"/>
        <end position="65"/>
    </location>
</feature>
<accession>A0A1N5VCR5</accession>
<proteinExistence type="predicted"/>
<feature type="transmembrane region" description="Helical" evidence="1">
    <location>
        <begin position="121"/>
        <end position="144"/>
    </location>
</feature>